<feature type="compositionally biased region" description="Basic and acidic residues" evidence="1">
    <location>
        <begin position="49"/>
        <end position="61"/>
    </location>
</feature>
<name>A0ABW2TIH1_9PSEU</name>
<sequence length="81" mass="9064">MTSAYPTPVDTLADKVRAWPWSWEIPSRNQVMKTFKVGAPKASAALDLLRTEHPAADRDETPSTTGVTEPHQVRSVPDHRR</sequence>
<dbReference type="Proteomes" id="UP001596512">
    <property type="component" value="Unassembled WGS sequence"/>
</dbReference>
<keyword evidence="3" id="KW-1185">Reference proteome</keyword>
<proteinExistence type="predicted"/>
<dbReference type="EMBL" id="JBHTEY010000002">
    <property type="protein sequence ID" value="MFC7612393.1"/>
    <property type="molecule type" value="Genomic_DNA"/>
</dbReference>
<evidence type="ECO:0000313" key="2">
    <source>
        <dbReference type="EMBL" id="MFC7612393.1"/>
    </source>
</evidence>
<organism evidence="2 3">
    <name type="scientific">Actinokineospora soli</name>
    <dbReference type="NCBI Taxonomy" id="1048753"/>
    <lineage>
        <taxon>Bacteria</taxon>
        <taxon>Bacillati</taxon>
        <taxon>Actinomycetota</taxon>
        <taxon>Actinomycetes</taxon>
        <taxon>Pseudonocardiales</taxon>
        <taxon>Pseudonocardiaceae</taxon>
        <taxon>Actinokineospora</taxon>
    </lineage>
</organism>
<feature type="region of interest" description="Disordered" evidence="1">
    <location>
        <begin position="49"/>
        <end position="81"/>
    </location>
</feature>
<evidence type="ECO:0000256" key="1">
    <source>
        <dbReference type="SAM" id="MobiDB-lite"/>
    </source>
</evidence>
<accession>A0ABW2TIH1</accession>
<reference evidence="3" key="1">
    <citation type="journal article" date="2019" name="Int. J. Syst. Evol. Microbiol.">
        <title>The Global Catalogue of Microorganisms (GCM) 10K type strain sequencing project: providing services to taxonomists for standard genome sequencing and annotation.</title>
        <authorList>
            <consortium name="The Broad Institute Genomics Platform"/>
            <consortium name="The Broad Institute Genome Sequencing Center for Infectious Disease"/>
            <person name="Wu L."/>
            <person name="Ma J."/>
        </authorList>
    </citation>
    <scope>NUCLEOTIDE SEQUENCE [LARGE SCALE GENOMIC DNA]</scope>
    <source>
        <strain evidence="3">JCM 17695</strain>
    </source>
</reference>
<protein>
    <submittedName>
        <fullName evidence="2">Uncharacterized protein</fullName>
    </submittedName>
</protein>
<comment type="caution">
    <text evidence="2">The sequence shown here is derived from an EMBL/GenBank/DDBJ whole genome shotgun (WGS) entry which is preliminary data.</text>
</comment>
<gene>
    <name evidence="2" type="ORF">ACFQV2_00615</name>
</gene>
<feature type="non-terminal residue" evidence="2">
    <location>
        <position position="81"/>
    </location>
</feature>
<evidence type="ECO:0000313" key="3">
    <source>
        <dbReference type="Proteomes" id="UP001596512"/>
    </source>
</evidence>